<evidence type="ECO:0000313" key="2">
    <source>
        <dbReference type="Proteomes" id="UP000252707"/>
    </source>
</evidence>
<keyword evidence="2" id="KW-1185">Reference proteome</keyword>
<dbReference type="EMBL" id="QPJY01000002">
    <property type="protein sequence ID" value="RCX32065.1"/>
    <property type="molecule type" value="Genomic_DNA"/>
</dbReference>
<evidence type="ECO:0000313" key="1">
    <source>
        <dbReference type="EMBL" id="RCX32065.1"/>
    </source>
</evidence>
<comment type="caution">
    <text evidence="1">The sequence shown here is derived from an EMBL/GenBank/DDBJ whole genome shotgun (WGS) entry which is preliminary data.</text>
</comment>
<dbReference type="AlphaFoldDB" id="A0A369CG51"/>
<proteinExistence type="predicted"/>
<dbReference type="RefSeq" id="WP_114278885.1">
    <property type="nucleotide sequence ID" value="NZ_QPJY01000002.1"/>
</dbReference>
<dbReference type="Proteomes" id="UP000252707">
    <property type="component" value="Unassembled WGS sequence"/>
</dbReference>
<protein>
    <submittedName>
        <fullName evidence="1">Uncharacterized protein</fullName>
    </submittedName>
</protein>
<organism evidence="1 2">
    <name type="scientific">Thioalbus denitrificans</name>
    <dbReference type="NCBI Taxonomy" id="547122"/>
    <lineage>
        <taxon>Bacteria</taxon>
        <taxon>Pseudomonadati</taxon>
        <taxon>Pseudomonadota</taxon>
        <taxon>Gammaproteobacteria</taxon>
        <taxon>Chromatiales</taxon>
        <taxon>Ectothiorhodospiraceae</taxon>
        <taxon>Thioalbus</taxon>
    </lineage>
</organism>
<gene>
    <name evidence="1" type="ORF">DFQ59_102418</name>
</gene>
<sequence>MDVRMDFGDVLKELMDHLNDVYWTIGGLHARPDLSGFQQQSTDMKTLPMEFVDQRGCGDHGFGGTIYFPTEYSDGDGGKLFLRVDFSG</sequence>
<reference evidence="1 2" key="1">
    <citation type="submission" date="2018-07" db="EMBL/GenBank/DDBJ databases">
        <title>Genomic Encyclopedia of Type Strains, Phase IV (KMG-IV): sequencing the most valuable type-strain genomes for metagenomic binning, comparative biology and taxonomic classification.</title>
        <authorList>
            <person name="Goeker M."/>
        </authorList>
    </citation>
    <scope>NUCLEOTIDE SEQUENCE [LARGE SCALE GENOMIC DNA]</scope>
    <source>
        <strain evidence="1 2">DSM 26407</strain>
    </source>
</reference>
<accession>A0A369CG51</accession>
<name>A0A369CG51_9GAMM</name>